<gene>
    <name evidence="1" type="ORF">O6H91_15G072300</name>
</gene>
<evidence type="ECO:0000313" key="1">
    <source>
        <dbReference type="EMBL" id="KAJ7529961.1"/>
    </source>
</evidence>
<keyword evidence="2" id="KW-1185">Reference proteome</keyword>
<proteinExistence type="predicted"/>
<dbReference type="EMBL" id="CM055106">
    <property type="protein sequence ID" value="KAJ7529961.1"/>
    <property type="molecule type" value="Genomic_DNA"/>
</dbReference>
<name>A0ACC2BJN2_DIPCM</name>
<organism evidence="1 2">
    <name type="scientific">Diphasiastrum complanatum</name>
    <name type="common">Issler's clubmoss</name>
    <name type="synonym">Lycopodium complanatum</name>
    <dbReference type="NCBI Taxonomy" id="34168"/>
    <lineage>
        <taxon>Eukaryota</taxon>
        <taxon>Viridiplantae</taxon>
        <taxon>Streptophyta</taxon>
        <taxon>Embryophyta</taxon>
        <taxon>Tracheophyta</taxon>
        <taxon>Lycopodiopsida</taxon>
        <taxon>Lycopodiales</taxon>
        <taxon>Lycopodiaceae</taxon>
        <taxon>Lycopodioideae</taxon>
        <taxon>Diphasiastrum</taxon>
    </lineage>
</organism>
<dbReference type="Proteomes" id="UP001162992">
    <property type="component" value="Chromosome 15"/>
</dbReference>
<accession>A0ACC2BJN2</accession>
<comment type="caution">
    <text evidence="1">The sequence shown here is derived from an EMBL/GenBank/DDBJ whole genome shotgun (WGS) entry which is preliminary data.</text>
</comment>
<sequence length="360" mass="38563">MYQARKLSTTSMSQPRPSASLGPTNSAGSPGLSGGGSAAARQRLRWTPELHDRFVDAVTQLGGADRATPKGVLRVMGVQGLTIYHVKSHLQKYRLAKYIPESVADGGKCDKKKCSDIIPSLDATSGIQITEALRMQMEVQKRLHEQLEVQRHLQLRIEAQGKYLQKIIEEQQRMSGAVASRPLVTSPGSAGPGPVEPVTKAADPKFDESKPEPNPSPTESAIAVIVAPPAVPDATQGQSPIAPITLEPLHVESAATLGLSMPAYVASGGGGGESVSKRTRLDERASQLAENIASDTPVQQKFEEDSTAFHSKVQEGGNASYRGSPLSNVAGSGFRTQISPSSQYENPFEQRRNYSVHHLQ</sequence>
<evidence type="ECO:0000313" key="2">
    <source>
        <dbReference type="Proteomes" id="UP001162992"/>
    </source>
</evidence>
<reference evidence="2" key="1">
    <citation type="journal article" date="2024" name="Proc. Natl. Acad. Sci. U.S.A.">
        <title>Extraordinary preservation of gene collinearity over three hundred million years revealed in homosporous lycophytes.</title>
        <authorList>
            <person name="Li C."/>
            <person name="Wickell D."/>
            <person name="Kuo L.Y."/>
            <person name="Chen X."/>
            <person name="Nie B."/>
            <person name="Liao X."/>
            <person name="Peng D."/>
            <person name="Ji J."/>
            <person name="Jenkins J."/>
            <person name="Williams M."/>
            <person name="Shu S."/>
            <person name="Plott C."/>
            <person name="Barry K."/>
            <person name="Rajasekar S."/>
            <person name="Grimwood J."/>
            <person name="Han X."/>
            <person name="Sun S."/>
            <person name="Hou Z."/>
            <person name="He W."/>
            <person name="Dai G."/>
            <person name="Sun C."/>
            <person name="Schmutz J."/>
            <person name="Leebens-Mack J.H."/>
            <person name="Li F.W."/>
            <person name="Wang L."/>
        </authorList>
    </citation>
    <scope>NUCLEOTIDE SEQUENCE [LARGE SCALE GENOMIC DNA]</scope>
    <source>
        <strain evidence="2">cv. PW_Plant_1</strain>
    </source>
</reference>
<protein>
    <submittedName>
        <fullName evidence="1">Uncharacterized protein</fullName>
    </submittedName>
</protein>